<dbReference type="GO" id="GO:0005886">
    <property type="term" value="C:plasma membrane"/>
    <property type="evidence" value="ECO:0007669"/>
    <property type="project" value="TreeGrafter"/>
</dbReference>
<organism evidence="3 4">
    <name type="scientific">Candidatus Woesebacteria bacterium RIFCSPHIGHO2_01_FULL_38_9b</name>
    <dbReference type="NCBI Taxonomy" id="1802493"/>
    <lineage>
        <taxon>Bacteria</taxon>
        <taxon>Candidatus Woeseibacteriota</taxon>
    </lineage>
</organism>
<dbReference type="PANTHER" id="PTHR42709">
    <property type="entry name" value="ALKALINE PHOSPHATASE LIKE PROTEIN"/>
    <property type="match status" value="1"/>
</dbReference>
<dbReference type="InterPro" id="IPR051311">
    <property type="entry name" value="DedA_domain"/>
</dbReference>
<comment type="caution">
    <text evidence="3">The sequence shown here is derived from an EMBL/GenBank/DDBJ whole genome shotgun (WGS) entry which is preliminary data.</text>
</comment>
<evidence type="ECO:0000259" key="2">
    <source>
        <dbReference type="Pfam" id="PF09335"/>
    </source>
</evidence>
<dbReference type="Pfam" id="PF09335">
    <property type="entry name" value="VTT_dom"/>
    <property type="match status" value="1"/>
</dbReference>
<dbReference type="InterPro" id="IPR032816">
    <property type="entry name" value="VTT_dom"/>
</dbReference>
<evidence type="ECO:0000256" key="1">
    <source>
        <dbReference type="SAM" id="Phobius"/>
    </source>
</evidence>
<sequence>MNSVGIILQLEEIYNAWGYQLVFLGSLIETSPIGFAIPGGLIVATGGFFAYGNNLSLVGIVISGWLGMLLTFLAAYFLGRKTGLSLAKKLKQESFAQQAKILLERHGAVILTTSLLANLTRFWVAYVAGAQRYNFIRFLFYAMTASLTWNSLLVIVGYLAGAERQKLESSIAKLGIISWILVIIALGIIYWKTKSELKQIRKK</sequence>
<keyword evidence="1" id="KW-1133">Transmembrane helix</keyword>
<evidence type="ECO:0000313" key="4">
    <source>
        <dbReference type="Proteomes" id="UP000178750"/>
    </source>
</evidence>
<feature type="transmembrane region" description="Helical" evidence="1">
    <location>
        <begin position="57"/>
        <end position="79"/>
    </location>
</feature>
<keyword evidence="1" id="KW-0472">Membrane</keyword>
<proteinExistence type="predicted"/>
<reference evidence="3 4" key="1">
    <citation type="journal article" date="2016" name="Nat. Commun.">
        <title>Thousands of microbial genomes shed light on interconnected biogeochemical processes in an aquifer system.</title>
        <authorList>
            <person name="Anantharaman K."/>
            <person name="Brown C.T."/>
            <person name="Hug L.A."/>
            <person name="Sharon I."/>
            <person name="Castelle C.J."/>
            <person name="Probst A.J."/>
            <person name="Thomas B.C."/>
            <person name="Singh A."/>
            <person name="Wilkins M.J."/>
            <person name="Karaoz U."/>
            <person name="Brodie E.L."/>
            <person name="Williams K.H."/>
            <person name="Hubbard S.S."/>
            <person name="Banfield J.F."/>
        </authorList>
    </citation>
    <scope>NUCLEOTIDE SEQUENCE [LARGE SCALE GENOMIC DNA]</scope>
</reference>
<feature type="domain" description="VTT" evidence="2">
    <location>
        <begin position="37"/>
        <end position="158"/>
    </location>
</feature>
<protein>
    <recommendedName>
        <fullName evidence="2">VTT domain-containing protein</fullName>
    </recommendedName>
</protein>
<dbReference type="PANTHER" id="PTHR42709:SF9">
    <property type="entry name" value="ALKALINE PHOSPHATASE LIKE PROTEIN"/>
    <property type="match status" value="1"/>
</dbReference>
<evidence type="ECO:0000313" key="3">
    <source>
        <dbReference type="EMBL" id="OGM20098.1"/>
    </source>
</evidence>
<dbReference type="Proteomes" id="UP000178750">
    <property type="component" value="Unassembled WGS sequence"/>
</dbReference>
<accession>A0A1F7Y0C4</accession>
<dbReference type="AlphaFoldDB" id="A0A1F7Y0C4"/>
<dbReference type="EMBL" id="MGGF01000072">
    <property type="protein sequence ID" value="OGM20098.1"/>
    <property type="molecule type" value="Genomic_DNA"/>
</dbReference>
<feature type="transmembrane region" description="Helical" evidence="1">
    <location>
        <begin position="171"/>
        <end position="191"/>
    </location>
</feature>
<gene>
    <name evidence="3" type="ORF">A2863_02320</name>
</gene>
<name>A0A1F7Y0C4_9BACT</name>
<feature type="transmembrane region" description="Helical" evidence="1">
    <location>
        <begin position="138"/>
        <end position="159"/>
    </location>
</feature>
<keyword evidence="1" id="KW-0812">Transmembrane</keyword>